<sequence length="178" mass="18967">MYAIVEIAGQQFKVAKDQKVFVNRLPVEEGKKVSFDNVLLIGDGDKVTIGAPAISGAQVGAKVVKHLKGDKVIVFKKKRRKGYRVKNGHRQSLSQLVIENIVASGAKPAKAAKAEKPAAKAEPKKEQPAKAATEAPKADASQDLSKMTVAQLKELAKAKGITGISSMKKADLIEALSK</sequence>
<dbReference type="GO" id="GO:1990904">
    <property type="term" value="C:ribonucleoprotein complex"/>
    <property type="evidence" value="ECO:0007669"/>
    <property type="project" value="UniProtKB-KW"/>
</dbReference>
<evidence type="ECO:0000256" key="1">
    <source>
        <dbReference type="ARBA" id="ARBA00008563"/>
    </source>
</evidence>
<dbReference type="Gene3D" id="1.10.720.30">
    <property type="entry name" value="SAP domain"/>
    <property type="match status" value="1"/>
</dbReference>
<dbReference type="AlphaFoldDB" id="A0A2S7KST2"/>
<dbReference type="InterPro" id="IPR011112">
    <property type="entry name" value="Rho-like_N"/>
</dbReference>
<evidence type="ECO:0000256" key="7">
    <source>
        <dbReference type="RuleBase" id="RU000562"/>
    </source>
</evidence>
<dbReference type="OrthoDB" id="9813334at2"/>
<dbReference type="RefSeq" id="WP_104813630.1">
    <property type="nucleotide sequence ID" value="NZ_MQUB01000001.1"/>
</dbReference>
<evidence type="ECO:0000256" key="6">
    <source>
        <dbReference type="HAMAP-Rule" id="MF_01363"/>
    </source>
</evidence>
<dbReference type="Pfam" id="PF07498">
    <property type="entry name" value="Rho_N"/>
    <property type="match status" value="1"/>
</dbReference>
<dbReference type="HAMAP" id="MF_01363">
    <property type="entry name" value="Ribosomal_bL21"/>
    <property type="match status" value="1"/>
</dbReference>
<keyword evidence="11" id="KW-1185">Reference proteome</keyword>
<evidence type="ECO:0000256" key="4">
    <source>
        <dbReference type="ARBA" id="ARBA00022980"/>
    </source>
</evidence>
<dbReference type="InterPro" id="IPR028909">
    <property type="entry name" value="bL21-like"/>
</dbReference>
<evidence type="ECO:0000256" key="8">
    <source>
        <dbReference type="SAM" id="MobiDB-lite"/>
    </source>
</evidence>
<reference evidence="10 11" key="1">
    <citation type="submission" date="2016-11" db="EMBL/GenBank/DDBJ databases">
        <title>Trade-off between light-utilization and light-protection in marine flavobacteria.</title>
        <authorList>
            <person name="Kumagai Y."/>
        </authorList>
    </citation>
    <scope>NUCLEOTIDE SEQUENCE [LARGE SCALE GENOMIC DNA]</scope>
    <source>
        <strain evidence="10 11">NBRC 107741</strain>
    </source>
</reference>
<dbReference type="GO" id="GO:0006412">
    <property type="term" value="P:translation"/>
    <property type="evidence" value="ECO:0007669"/>
    <property type="project" value="UniProtKB-UniRule"/>
</dbReference>
<protein>
    <recommendedName>
        <fullName evidence="6">Large ribosomal subunit protein bL21</fullName>
    </recommendedName>
</protein>
<dbReference type="GO" id="GO:0005737">
    <property type="term" value="C:cytoplasm"/>
    <property type="evidence" value="ECO:0007669"/>
    <property type="project" value="UniProtKB-ARBA"/>
</dbReference>
<feature type="compositionally biased region" description="Basic and acidic residues" evidence="8">
    <location>
        <begin position="112"/>
        <end position="128"/>
    </location>
</feature>
<dbReference type="InterPro" id="IPR018258">
    <property type="entry name" value="Ribosomal_bL21_CS"/>
</dbReference>
<dbReference type="PANTHER" id="PTHR21349:SF0">
    <property type="entry name" value="LARGE RIBOSOMAL SUBUNIT PROTEIN BL21M"/>
    <property type="match status" value="1"/>
</dbReference>
<feature type="compositionally biased region" description="Low complexity" evidence="8">
    <location>
        <begin position="129"/>
        <end position="139"/>
    </location>
</feature>
<dbReference type="SMART" id="SM00959">
    <property type="entry name" value="Rho_N"/>
    <property type="match status" value="1"/>
</dbReference>
<feature type="domain" description="Rho termination factor-like N-terminal" evidence="9">
    <location>
        <begin position="143"/>
        <end position="178"/>
    </location>
</feature>
<dbReference type="SUPFAM" id="SSF68912">
    <property type="entry name" value="Rho N-terminal domain-like"/>
    <property type="match status" value="1"/>
</dbReference>
<evidence type="ECO:0000256" key="5">
    <source>
        <dbReference type="ARBA" id="ARBA00023274"/>
    </source>
</evidence>
<keyword evidence="2 6" id="KW-0699">rRNA-binding</keyword>
<dbReference type="SUPFAM" id="SSF141091">
    <property type="entry name" value="L21p-like"/>
    <property type="match status" value="1"/>
</dbReference>
<dbReference type="InterPro" id="IPR036164">
    <property type="entry name" value="bL21-like_sf"/>
</dbReference>
<dbReference type="NCBIfam" id="TIGR00061">
    <property type="entry name" value="L21"/>
    <property type="match status" value="1"/>
</dbReference>
<dbReference type="InterPro" id="IPR036269">
    <property type="entry name" value="Rho_N_sf"/>
</dbReference>
<keyword evidence="5 6" id="KW-0687">Ribonucleoprotein</keyword>
<gene>
    <name evidence="6" type="primary">rplU</name>
    <name evidence="10" type="ORF">BST85_12840</name>
</gene>
<dbReference type="Proteomes" id="UP000239800">
    <property type="component" value="Unassembled WGS sequence"/>
</dbReference>
<accession>A0A2S7KST2</accession>
<proteinExistence type="inferred from homology"/>
<comment type="subunit">
    <text evidence="6">Part of the 50S ribosomal subunit. Contacts protein L20.</text>
</comment>
<dbReference type="PROSITE" id="PS01169">
    <property type="entry name" value="RIBOSOMAL_L21"/>
    <property type="match status" value="1"/>
</dbReference>
<evidence type="ECO:0000256" key="3">
    <source>
        <dbReference type="ARBA" id="ARBA00022884"/>
    </source>
</evidence>
<comment type="function">
    <text evidence="6 7">This protein binds to 23S rRNA in the presence of protein L20.</text>
</comment>
<evidence type="ECO:0000313" key="11">
    <source>
        <dbReference type="Proteomes" id="UP000239800"/>
    </source>
</evidence>
<comment type="caution">
    <text evidence="10">The sequence shown here is derived from an EMBL/GenBank/DDBJ whole genome shotgun (WGS) entry which is preliminary data.</text>
</comment>
<dbReference type="PANTHER" id="PTHR21349">
    <property type="entry name" value="50S RIBOSOMAL PROTEIN L21"/>
    <property type="match status" value="1"/>
</dbReference>
<dbReference type="InterPro" id="IPR001787">
    <property type="entry name" value="Ribosomal_bL21"/>
</dbReference>
<keyword evidence="4 6" id="KW-0689">Ribosomal protein</keyword>
<evidence type="ECO:0000313" key="10">
    <source>
        <dbReference type="EMBL" id="PQB05685.1"/>
    </source>
</evidence>
<evidence type="ECO:0000259" key="9">
    <source>
        <dbReference type="SMART" id="SM00959"/>
    </source>
</evidence>
<dbReference type="GO" id="GO:0003735">
    <property type="term" value="F:structural constituent of ribosome"/>
    <property type="evidence" value="ECO:0007669"/>
    <property type="project" value="InterPro"/>
</dbReference>
<feature type="region of interest" description="Disordered" evidence="8">
    <location>
        <begin position="109"/>
        <end position="144"/>
    </location>
</feature>
<dbReference type="Pfam" id="PF00829">
    <property type="entry name" value="Ribosomal_L21p"/>
    <property type="match status" value="1"/>
</dbReference>
<dbReference type="GO" id="GO:0005840">
    <property type="term" value="C:ribosome"/>
    <property type="evidence" value="ECO:0007669"/>
    <property type="project" value="UniProtKB-KW"/>
</dbReference>
<name>A0A2S7KST2_9FLAO</name>
<dbReference type="GO" id="GO:0006353">
    <property type="term" value="P:DNA-templated transcription termination"/>
    <property type="evidence" value="ECO:0007669"/>
    <property type="project" value="InterPro"/>
</dbReference>
<organism evidence="10 11">
    <name type="scientific">Aureitalea marina</name>
    <dbReference type="NCBI Taxonomy" id="930804"/>
    <lineage>
        <taxon>Bacteria</taxon>
        <taxon>Pseudomonadati</taxon>
        <taxon>Bacteroidota</taxon>
        <taxon>Flavobacteriia</taxon>
        <taxon>Flavobacteriales</taxon>
        <taxon>Flavobacteriaceae</taxon>
        <taxon>Aureitalea</taxon>
    </lineage>
</organism>
<dbReference type="EMBL" id="MQUB01000001">
    <property type="protein sequence ID" value="PQB05685.1"/>
    <property type="molecule type" value="Genomic_DNA"/>
</dbReference>
<dbReference type="GO" id="GO:0019843">
    <property type="term" value="F:rRNA binding"/>
    <property type="evidence" value="ECO:0007669"/>
    <property type="project" value="UniProtKB-UniRule"/>
</dbReference>
<evidence type="ECO:0000256" key="2">
    <source>
        <dbReference type="ARBA" id="ARBA00022730"/>
    </source>
</evidence>
<dbReference type="InterPro" id="IPR036361">
    <property type="entry name" value="SAP_dom_sf"/>
</dbReference>
<comment type="similarity">
    <text evidence="1 6 7">Belongs to the bacterial ribosomal protein bL21 family.</text>
</comment>
<keyword evidence="3 6" id="KW-0694">RNA-binding</keyword>